<sequence length="49" mass="5354">MSHSARVKPSPLKNFYVGKGDAQNQLVLEDSNGALCGFRILMERSTSSI</sequence>
<evidence type="ECO:0000313" key="2">
    <source>
        <dbReference type="Proteomes" id="UP000019194"/>
    </source>
</evidence>
<dbReference type="Proteomes" id="UP000019194">
    <property type="component" value="Unassembled WGS sequence"/>
</dbReference>
<name>A0A7G2IX02_CITFR</name>
<comment type="caution">
    <text evidence="1">The sequence shown here is derived from an EMBL/GenBank/DDBJ whole genome shotgun (WGS) entry which is preliminary data.</text>
</comment>
<accession>A0A7G2IX02</accession>
<proteinExistence type="predicted"/>
<dbReference type="AlphaFoldDB" id="A0A7G2IX02"/>
<protein>
    <submittedName>
        <fullName evidence="1">Large repetitive protein</fullName>
    </submittedName>
</protein>
<dbReference type="EMBL" id="CBWP010000086">
    <property type="protein sequence ID" value="CDL41626.1"/>
    <property type="molecule type" value="Genomic_DNA"/>
</dbReference>
<evidence type="ECO:0000313" key="1">
    <source>
        <dbReference type="EMBL" id="CDL41626.1"/>
    </source>
</evidence>
<organism evidence="1 2">
    <name type="scientific">Citrobacter freundii</name>
    <dbReference type="NCBI Taxonomy" id="546"/>
    <lineage>
        <taxon>Bacteria</taxon>
        <taxon>Pseudomonadati</taxon>
        <taxon>Pseudomonadota</taxon>
        <taxon>Gammaproteobacteria</taxon>
        <taxon>Enterobacterales</taxon>
        <taxon>Enterobacteriaceae</taxon>
        <taxon>Citrobacter</taxon>
        <taxon>Citrobacter freundii complex</taxon>
    </lineage>
</organism>
<reference evidence="1 2" key="1">
    <citation type="submission" date="2013-10" db="EMBL/GenBank/DDBJ databases">
        <title>Antibiotic resistance diversity of beta-lactamase producers in the General Hospital Vienna.</title>
        <authorList>
            <person name="Barisic I."/>
            <person name="Mitteregger D."/>
            <person name="Hirschl A.M."/>
            <person name="Noehammer C."/>
            <person name="Wiesinger-Mayr H."/>
        </authorList>
    </citation>
    <scope>NUCLEOTIDE SEQUENCE [LARGE SCALE GENOMIC DNA]</scope>
    <source>
        <strain evidence="1 2">ISC11</strain>
    </source>
</reference>